<proteinExistence type="predicted"/>
<sequence>MSASRHLRHVNCPRESQRSFSVHGAGIIFRHVPLIPNFCTCQTRLLYLGEQPPAKLHGGGLSFIRKLERHSRPNNLSI</sequence>
<protein>
    <submittedName>
        <fullName evidence="1">Uncharacterized protein</fullName>
    </submittedName>
</protein>
<name>A0A1X7BWS2_9RHOB</name>
<gene>
    <name evidence="1" type="ORF">ROA7745_03918</name>
</gene>
<reference evidence="1 2" key="1">
    <citation type="submission" date="2017-03" db="EMBL/GenBank/DDBJ databases">
        <authorList>
            <person name="Afonso C.L."/>
            <person name="Miller P.J."/>
            <person name="Scott M.A."/>
            <person name="Spackman E."/>
            <person name="Goraichik I."/>
            <person name="Dimitrov K.M."/>
            <person name="Suarez D.L."/>
            <person name="Swayne D.E."/>
        </authorList>
    </citation>
    <scope>NUCLEOTIDE SEQUENCE [LARGE SCALE GENOMIC DNA]</scope>
    <source>
        <strain evidence="1 2">CECT 7745</strain>
    </source>
</reference>
<organism evidence="1 2">
    <name type="scientific">Roseovarius aestuarii</name>
    <dbReference type="NCBI Taxonomy" id="475083"/>
    <lineage>
        <taxon>Bacteria</taxon>
        <taxon>Pseudomonadati</taxon>
        <taxon>Pseudomonadota</taxon>
        <taxon>Alphaproteobacteria</taxon>
        <taxon>Rhodobacterales</taxon>
        <taxon>Roseobacteraceae</taxon>
        <taxon>Roseovarius</taxon>
    </lineage>
</organism>
<accession>A0A1X7BWS2</accession>
<dbReference type="Proteomes" id="UP000193224">
    <property type="component" value="Unassembled WGS sequence"/>
</dbReference>
<evidence type="ECO:0000313" key="2">
    <source>
        <dbReference type="Proteomes" id="UP000193224"/>
    </source>
</evidence>
<keyword evidence="2" id="KW-1185">Reference proteome</keyword>
<dbReference type="AlphaFoldDB" id="A0A1X7BWS2"/>
<dbReference type="EMBL" id="FWXB01000020">
    <property type="protein sequence ID" value="SMC14054.1"/>
    <property type="molecule type" value="Genomic_DNA"/>
</dbReference>
<evidence type="ECO:0000313" key="1">
    <source>
        <dbReference type="EMBL" id="SMC14054.1"/>
    </source>
</evidence>